<dbReference type="EMBL" id="JABANM010017591">
    <property type="protein sequence ID" value="KAF4727500.1"/>
    <property type="molecule type" value="Genomic_DNA"/>
</dbReference>
<feature type="non-terminal residue" evidence="1">
    <location>
        <position position="1"/>
    </location>
</feature>
<sequence>SILILMSSSAAIIDRPVGRRSGVPAWTNGGYNHRPLDNAGYSTSSTLVVPSCIYGHAKVNDNYVKQAEGRLWRRDLPWESSGWAHDSTTRAMMLFNNTDIRPYTSPSLATLYQLDMSRINRPDVVIEKLYGGECRPRRRERKAYHSS</sequence>
<gene>
    <name evidence="1" type="ORF">FOZ62_011253</name>
</gene>
<dbReference type="Proteomes" id="UP000574390">
    <property type="component" value="Unassembled WGS sequence"/>
</dbReference>
<feature type="non-terminal residue" evidence="1">
    <location>
        <position position="147"/>
    </location>
</feature>
<evidence type="ECO:0000313" key="2">
    <source>
        <dbReference type="Proteomes" id="UP000574390"/>
    </source>
</evidence>
<proteinExistence type="predicted"/>
<comment type="caution">
    <text evidence="1">The sequence shown here is derived from an EMBL/GenBank/DDBJ whole genome shotgun (WGS) entry which is preliminary data.</text>
</comment>
<name>A0A7J6S613_PEROL</name>
<organism evidence="1 2">
    <name type="scientific">Perkinsus olseni</name>
    <name type="common">Perkinsus atlanticus</name>
    <dbReference type="NCBI Taxonomy" id="32597"/>
    <lineage>
        <taxon>Eukaryota</taxon>
        <taxon>Sar</taxon>
        <taxon>Alveolata</taxon>
        <taxon>Perkinsozoa</taxon>
        <taxon>Perkinsea</taxon>
        <taxon>Perkinsida</taxon>
        <taxon>Perkinsidae</taxon>
        <taxon>Perkinsus</taxon>
    </lineage>
</organism>
<evidence type="ECO:0000313" key="1">
    <source>
        <dbReference type="EMBL" id="KAF4727500.1"/>
    </source>
</evidence>
<accession>A0A7J6S613</accession>
<protein>
    <submittedName>
        <fullName evidence="1">Uncharacterized protein</fullName>
    </submittedName>
</protein>
<reference evidence="1 2" key="1">
    <citation type="submission" date="2020-04" db="EMBL/GenBank/DDBJ databases">
        <title>Perkinsus olseni comparative genomics.</title>
        <authorList>
            <person name="Bogema D.R."/>
        </authorList>
    </citation>
    <scope>NUCLEOTIDE SEQUENCE [LARGE SCALE GENOMIC DNA]</scope>
    <source>
        <strain evidence="1">ATCC PRA-205</strain>
    </source>
</reference>
<dbReference type="AlphaFoldDB" id="A0A7J6S613"/>